<evidence type="ECO:0000313" key="4">
    <source>
        <dbReference type="Proteomes" id="UP000231414"/>
    </source>
</evidence>
<proteinExistence type="predicted"/>
<dbReference type="AlphaFoldDB" id="A0A2H0X995"/>
<dbReference type="Gene3D" id="3.40.50.2000">
    <property type="entry name" value="Glycogen Phosphorylase B"/>
    <property type="match status" value="2"/>
</dbReference>
<reference evidence="4" key="1">
    <citation type="submission" date="2017-09" db="EMBL/GenBank/DDBJ databases">
        <title>Depth-based differentiation of microbial function through sediment-hosted aquifers and enrichment of novel symbionts in the deep terrestrial subsurface.</title>
        <authorList>
            <person name="Probst A.J."/>
            <person name="Ladd B."/>
            <person name="Jarett J.K."/>
            <person name="Geller-Mcgrath D.E."/>
            <person name="Sieber C.M.K."/>
            <person name="Emerson J.B."/>
            <person name="Anantharaman K."/>
            <person name="Thomas B.C."/>
            <person name="Malmstrom R."/>
            <person name="Stieglmeier M."/>
            <person name="Klingl A."/>
            <person name="Woyke T."/>
            <person name="Ryan C.M."/>
            <person name="Banfield J.F."/>
        </authorList>
    </citation>
    <scope>NUCLEOTIDE SEQUENCE [LARGE SCALE GENOMIC DNA]</scope>
</reference>
<dbReference type="InterPro" id="IPR001296">
    <property type="entry name" value="Glyco_trans_1"/>
</dbReference>
<sequence length="358" mass="40580">MNIGLDLREWQNFPTGISRYFEGIVPELLKQGSNHFFFLFVSGDAGFVGNLPKGDNFQVVFSRFPSKSFIQFLGWQKQIRLFNLDWLITTPYGYVPGLKCHVALIIFDLLYHRYPNQAGFKFRLYQSLLEKRAASEAARIITISDFCAKDIQDKLSVPPNKLVITPLAVSPLLAPMVKIRGQRLLEGDYFLYVGNHRPHKNLPFLLNVFSCWFKQSSHRVKLALVGCDLLSKSKNTRALQHQVGELGISNEVIFFKDIDDAKLANLYQNAIALLIPSLFEGFGLSGLEALYFGCPVICSNLPVFYEFMEGYAHFVPVNNIDIWADSLKRVFGWPIKERHGIVKTSWDSSAGIILSSLS</sequence>
<organism evidence="3 4">
    <name type="scientific">candidate division WWE3 bacterium CG08_land_8_20_14_0_20_43_13</name>
    <dbReference type="NCBI Taxonomy" id="1975087"/>
    <lineage>
        <taxon>Bacteria</taxon>
        <taxon>Katanobacteria</taxon>
    </lineage>
</organism>
<evidence type="ECO:0000259" key="2">
    <source>
        <dbReference type="Pfam" id="PF00534"/>
    </source>
</evidence>
<protein>
    <recommendedName>
        <fullName evidence="2">Glycosyl transferase family 1 domain-containing protein</fullName>
    </recommendedName>
</protein>
<evidence type="ECO:0000256" key="1">
    <source>
        <dbReference type="ARBA" id="ARBA00022679"/>
    </source>
</evidence>
<name>A0A2H0X995_UNCKA</name>
<comment type="caution">
    <text evidence="3">The sequence shown here is derived from an EMBL/GenBank/DDBJ whole genome shotgun (WGS) entry which is preliminary data.</text>
</comment>
<dbReference type="GO" id="GO:0009103">
    <property type="term" value="P:lipopolysaccharide biosynthetic process"/>
    <property type="evidence" value="ECO:0007669"/>
    <property type="project" value="TreeGrafter"/>
</dbReference>
<gene>
    <name evidence="3" type="ORF">COT52_02170</name>
</gene>
<keyword evidence="1" id="KW-0808">Transferase</keyword>
<dbReference type="Proteomes" id="UP000231414">
    <property type="component" value="Unassembled WGS sequence"/>
</dbReference>
<dbReference type="Pfam" id="PF00534">
    <property type="entry name" value="Glycos_transf_1"/>
    <property type="match status" value="1"/>
</dbReference>
<accession>A0A2H0X995</accession>
<dbReference type="EMBL" id="PEYW01000030">
    <property type="protein sequence ID" value="PIS20749.1"/>
    <property type="molecule type" value="Genomic_DNA"/>
</dbReference>
<dbReference type="PANTHER" id="PTHR46401:SF2">
    <property type="entry name" value="GLYCOSYLTRANSFERASE WBBK-RELATED"/>
    <property type="match status" value="1"/>
</dbReference>
<feature type="domain" description="Glycosyl transferase family 1" evidence="2">
    <location>
        <begin position="187"/>
        <end position="331"/>
    </location>
</feature>
<dbReference type="SUPFAM" id="SSF53756">
    <property type="entry name" value="UDP-Glycosyltransferase/glycogen phosphorylase"/>
    <property type="match status" value="1"/>
</dbReference>
<dbReference type="GO" id="GO:0016757">
    <property type="term" value="F:glycosyltransferase activity"/>
    <property type="evidence" value="ECO:0007669"/>
    <property type="project" value="InterPro"/>
</dbReference>
<dbReference type="CDD" id="cd03809">
    <property type="entry name" value="GT4_MtfB-like"/>
    <property type="match status" value="1"/>
</dbReference>
<dbReference type="PANTHER" id="PTHR46401">
    <property type="entry name" value="GLYCOSYLTRANSFERASE WBBK-RELATED"/>
    <property type="match status" value="1"/>
</dbReference>
<evidence type="ECO:0000313" key="3">
    <source>
        <dbReference type="EMBL" id="PIS20749.1"/>
    </source>
</evidence>